<evidence type="ECO:0000256" key="1">
    <source>
        <dbReference type="SAM" id="MobiDB-lite"/>
    </source>
</evidence>
<sequence length="127" mass="14191">MPPEVTEKAMHQTDEEIVCHAVTENQGGIDTRNPEEISAWFLSKIADFSAFLGLSYEGHEPEVLALFCSLEPQRGSTMANANTGETRLSNKRLEKELRRLSSYIQFPQPSNPVRGAVQKAQSNLFPQ</sequence>
<organism evidence="2 3">
    <name type="scientific">Tetracentron sinense</name>
    <name type="common">Spur-leaf</name>
    <dbReference type="NCBI Taxonomy" id="13715"/>
    <lineage>
        <taxon>Eukaryota</taxon>
        <taxon>Viridiplantae</taxon>
        <taxon>Streptophyta</taxon>
        <taxon>Embryophyta</taxon>
        <taxon>Tracheophyta</taxon>
        <taxon>Spermatophyta</taxon>
        <taxon>Magnoliopsida</taxon>
        <taxon>Trochodendrales</taxon>
        <taxon>Trochodendraceae</taxon>
        <taxon>Tetracentron</taxon>
    </lineage>
</organism>
<dbReference type="Proteomes" id="UP000655225">
    <property type="component" value="Unassembled WGS sequence"/>
</dbReference>
<proteinExistence type="predicted"/>
<evidence type="ECO:0000313" key="2">
    <source>
        <dbReference type="EMBL" id="KAF8389811.1"/>
    </source>
</evidence>
<dbReference type="AlphaFoldDB" id="A0A834YQF2"/>
<protein>
    <submittedName>
        <fullName evidence="2">Uncharacterized protein</fullName>
    </submittedName>
</protein>
<dbReference type="EMBL" id="JABCRI010000018">
    <property type="protein sequence ID" value="KAF8389811.1"/>
    <property type="molecule type" value="Genomic_DNA"/>
</dbReference>
<feature type="region of interest" description="Disordered" evidence="1">
    <location>
        <begin position="106"/>
        <end position="127"/>
    </location>
</feature>
<keyword evidence="3" id="KW-1185">Reference proteome</keyword>
<reference evidence="2 3" key="1">
    <citation type="submission" date="2020-04" db="EMBL/GenBank/DDBJ databases">
        <title>Plant Genome Project.</title>
        <authorList>
            <person name="Zhang R.-G."/>
        </authorList>
    </citation>
    <scope>NUCLEOTIDE SEQUENCE [LARGE SCALE GENOMIC DNA]</scope>
    <source>
        <strain evidence="2">YNK0</strain>
        <tissue evidence="2">Leaf</tissue>
    </source>
</reference>
<gene>
    <name evidence="2" type="ORF">HHK36_024330</name>
</gene>
<accession>A0A834YQF2</accession>
<evidence type="ECO:0000313" key="3">
    <source>
        <dbReference type="Proteomes" id="UP000655225"/>
    </source>
</evidence>
<comment type="caution">
    <text evidence="2">The sequence shown here is derived from an EMBL/GenBank/DDBJ whole genome shotgun (WGS) entry which is preliminary data.</text>
</comment>
<name>A0A834YQF2_TETSI</name>